<reference evidence="12 14" key="1">
    <citation type="submission" date="2018-05" db="EMBL/GenBank/DDBJ databases">
        <title>Genome Sequence of an Efficient Indole-Degrading Bacterium, Alcaligenes sp.YBY.</title>
        <authorList>
            <person name="Yang B."/>
        </authorList>
    </citation>
    <scope>NUCLEOTIDE SEQUENCE [LARGE SCALE GENOMIC DNA]</scope>
    <source>
        <strain evidence="12 14">YBY</strain>
    </source>
</reference>
<accession>A0A0M7GD26</accession>
<evidence type="ECO:0000313" key="15">
    <source>
        <dbReference type="Proteomes" id="UP001211866"/>
    </source>
</evidence>
<dbReference type="PANTHER" id="PTHR11351">
    <property type="entry name" value="ACYL-COA DESATURASE"/>
    <property type="match status" value="1"/>
</dbReference>
<evidence type="ECO:0000256" key="1">
    <source>
        <dbReference type="ARBA" id="ARBA00004141"/>
    </source>
</evidence>
<keyword evidence="5 10" id="KW-1133">Transmembrane helix</keyword>
<comment type="subcellular location">
    <subcellularLocation>
        <location evidence="1">Membrane</location>
        <topology evidence="1">Multi-pass membrane protein</topology>
    </subcellularLocation>
</comment>
<evidence type="ECO:0000256" key="9">
    <source>
        <dbReference type="ARBA" id="ARBA00023136"/>
    </source>
</evidence>
<evidence type="ECO:0000256" key="6">
    <source>
        <dbReference type="ARBA" id="ARBA00023002"/>
    </source>
</evidence>
<dbReference type="AlphaFoldDB" id="A0A0M7GD26"/>
<dbReference type="KEGG" id="afa:UZ73_16750"/>
<dbReference type="InterPro" id="IPR005804">
    <property type="entry name" value="FA_desaturase_dom"/>
</dbReference>
<feature type="domain" description="Fatty acid desaturase" evidence="11">
    <location>
        <begin position="16"/>
        <end position="219"/>
    </location>
</feature>
<dbReference type="OrthoDB" id="9768289at2"/>
<keyword evidence="6 13" id="KW-0560">Oxidoreductase</keyword>
<evidence type="ECO:0000313" key="13">
    <source>
        <dbReference type="EMBL" id="WBM39803.1"/>
    </source>
</evidence>
<protein>
    <submittedName>
        <fullName evidence="12">Acyl-CoA desaturase</fullName>
    </submittedName>
    <submittedName>
        <fullName evidence="13">Fatty acid desaturase</fullName>
        <ecNumber evidence="13">1.14.19.-</ecNumber>
    </submittedName>
</protein>
<evidence type="ECO:0000256" key="4">
    <source>
        <dbReference type="ARBA" id="ARBA00022832"/>
    </source>
</evidence>
<dbReference type="GO" id="GO:0016020">
    <property type="term" value="C:membrane"/>
    <property type="evidence" value="ECO:0007669"/>
    <property type="project" value="UniProtKB-SubCell"/>
</dbReference>
<keyword evidence="9 10" id="KW-0472">Membrane</keyword>
<evidence type="ECO:0000256" key="2">
    <source>
        <dbReference type="ARBA" id="ARBA00008749"/>
    </source>
</evidence>
<evidence type="ECO:0000256" key="5">
    <source>
        <dbReference type="ARBA" id="ARBA00022989"/>
    </source>
</evidence>
<organism evidence="12 14">
    <name type="scientific">Alcaligenes faecalis</name>
    <dbReference type="NCBI Taxonomy" id="511"/>
    <lineage>
        <taxon>Bacteria</taxon>
        <taxon>Pseudomonadati</taxon>
        <taxon>Pseudomonadota</taxon>
        <taxon>Betaproteobacteria</taxon>
        <taxon>Burkholderiales</taxon>
        <taxon>Alcaligenaceae</taxon>
        <taxon>Alcaligenes</taxon>
    </lineage>
</organism>
<dbReference type="GO" id="GO:0016717">
    <property type="term" value="F:oxidoreductase activity, acting on paired donors, with oxidation of a pair of donors resulting in the reduction of molecular oxygen to two molecules of water"/>
    <property type="evidence" value="ECO:0007669"/>
    <property type="project" value="InterPro"/>
</dbReference>
<dbReference type="GeneID" id="29368911"/>
<dbReference type="STRING" id="511.UZ73_16750"/>
<dbReference type="EMBL" id="QEXO01000004">
    <property type="protein sequence ID" value="PWE13255.1"/>
    <property type="molecule type" value="Genomic_DNA"/>
</dbReference>
<dbReference type="RefSeq" id="WP_021446741.1">
    <property type="nucleotide sequence ID" value="NZ_CAXOJJ010000002.1"/>
</dbReference>
<keyword evidence="8" id="KW-0443">Lipid metabolism</keyword>
<dbReference type="Proteomes" id="UP000245216">
    <property type="component" value="Unassembled WGS sequence"/>
</dbReference>
<feature type="transmembrane region" description="Helical" evidence="10">
    <location>
        <begin position="20"/>
        <end position="39"/>
    </location>
</feature>
<evidence type="ECO:0000256" key="3">
    <source>
        <dbReference type="ARBA" id="ARBA00022692"/>
    </source>
</evidence>
<proteinExistence type="inferred from homology"/>
<evidence type="ECO:0000256" key="10">
    <source>
        <dbReference type="SAM" id="Phobius"/>
    </source>
</evidence>
<evidence type="ECO:0000313" key="14">
    <source>
        <dbReference type="Proteomes" id="UP000245216"/>
    </source>
</evidence>
<keyword evidence="15" id="KW-1185">Reference proteome</keyword>
<dbReference type="EMBL" id="CP096916">
    <property type="protein sequence ID" value="WBM39803.1"/>
    <property type="molecule type" value="Genomic_DNA"/>
</dbReference>
<reference evidence="13 15" key="3">
    <citation type="submission" date="2022-05" db="EMBL/GenBank/DDBJ databases">
        <title>Complete sequence of strain NY11312.</title>
        <authorList>
            <person name="Zhou D."/>
        </authorList>
    </citation>
    <scope>NUCLEOTIDE SEQUENCE [LARGE SCALE GENOMIC DNA]</scope>
    <source>
        <strain evidence="13 15">NY11312</strain>
    </source>
</reference>
<evidence type="ECO:0000256" key="8">
    <source>
        <dbReference type="ARBA" id="ARBA00023098"/>
    </source>
</evidence>
<dbReference type="CDD" id="cd03505">
    <property type="entry name" value="Delta9-FADS-like"/>
    <property type="match status" value="1"/>
</dbReference>
<accession>A0A0S2JUS5</accession>
<evidence type="ECO:0000313" key="12">
    <source>
        <dbReference type="EMBL" id="PWE13255.1"/>
    </source>
</evidence>
<keyword evidence="4" id="KW-0276">Fatty acid metabolism</keyword>
<feature type="transmembrane region" description="Helical" evidence="10">
    <location>
        <begin position="141"/>
        <end position="165"/>
    </location>
</feature>
<dbReference type="PANTHER" id="PTHR11351:SF33">
    <property type="entry name" value="DELTA-9 FATTY ACID DESATURASE, DESA"/>
    <property type="match status" value="1"/>
</dbReference>
<evidence type="ECO:0000256" key="7">
    <source>
        <dbReference type="ARBA" id="ARBA00023004"/>
    </source>
</evidence>
<gene>
    <name evidence="12" type="ORF">DF183_15665</name>
    <name evidence="13" type="ORF">M2J83_08315</name>
</gene>
<comment type="similarity">
    <text evidence="2">Belongs to the fatty acid desaturase type 2 family.</text>
</comment>
<keyword evidence="3 10" id="KW-0812">Transmembrane</keyword>
<dbReference type="EC" id="1.14.19.-" evidence="13"/>
<name>A0A0M7GD26_ALCFA</name>
<dbReference type="Pfam" id="PF00487">
    <property type="entry name" value="FA_desaturase"/>
    <property type="match status" value="1"/>
</dbReference>
<dbReference type="InterPro" id="IPR015876">
    <property type="entry name" value="Acyl-CoA_DS"/>
</dbReference>
<sequence>MQSFLSFLADGWLQLSWWQLTLVILAVTHVTIVSVTVFLHRSQAHRGLDLHPALMHFFRFWLWMTTGMVTKEWVAIHRKHHAKCEREGDPHSPVVFGLGQVFFRGAELYRQEATNPETLKRFGHGTPDDWLERNLYSKYSMLGITIMLGIDLFLFGLLGLTVWAIQMAWIPFWAAGVVNGLGHAIGYRNFASPDTSTNVFPWGIIIGGEELHNNHHAYGTSAKFSSKWYEFDLGWCYISVFKALGLAKVKKVAPKLRLEPSVPSNAPLEGISLATLQGVITHRYEILARYADIIKTTASEEIARLKPQVNKDNPNCSWSLLESCNDWIGRGDDVLAPEQRAELETVAAGDSRLSILVRMQRELAGIWESSSASSEQLLSDLRAWCQRAQQSGIESLEQFALRLRRYAA</sequence>
<reference evidence="12 14" key="2">
    <citation type="submission" date="2018-05" db="EMBL/GenBank/DDBJ databases">
        <authorList>
            <person name="Lanie J.A."/>
            <person name="Ng W.-L."/>
            <person name="Kazmierczak K.M."/>
            <person name="Andrzejewski T.M."/>
            <person name="Davidsen T.M."/>
            <person name="Wayne K.J."/>
            <person name="Tettelin H."/>
            <person name="Glass J.I."/>
            <person name="Rusch D."/>
            <person name="Podicherti R."/>
            <person name="Tsui H.-C.T."/>
            <person name="Winkler M.E."/>
        </authorList>
    </citation>
    <scope>NUCLEOTIDE SEQUENCE [LARGE SCALE GENOMIC DNA]</scope>
    <source>
        <strain evidence="12 14">YBY</strain>
    </source>
</reference>
<evidence type="ECO:0000259" key="11">
    <source>
        <dbReference type="Pfam" id="PF00487"/>
    </source>
</evidence>
<keyword evidence="7" id="KW-0408">Iron</keyword>
<dbReference type="Proteomes" id="UP001211866">
    <property type="component" value="Chromosome"/>
</dbReference>
<dbReference type="GO" id="GO:0006631">
    <property type="term" value="P:fatty acid metabolic process"/>
    <property type="evidence" value="ECO:0007669"/>
    <property type="project" value="UniProtKB-KW"/>
</dbReference>